<dbReference type="InterPro" id="IPR001650">
    <property type="entry name" value="Helicase_C-like"/>
</dbReference>
<dbReference type="PANTHER" id="PTHR36498">
    <property type="entry name" value="TATA-BINDING PROTEIN-ASSOCIATED FACTOR 172"/>
    <property type="match status" value="1"/>
</dbReference>
<dbReference type="InterPro" id="IPR000330">
    <property type="entry name" value="SNF2_N"/>
</dbReference>
<evidence type="ECO:0000313" key="7">
    <source>
        <dbReference type="WBParaSite" id="NBR_0001952401-mRNA-1"/>
    </source>
</evidence>
<evidence type="ECO:0000259" key="3">
    <source>
        <dbReference type="PROSITE" id="PS51192"/>
    </source>
</evidence>
<dbReference type="EMBL" id="UYSL01024254">
    <property type="protein sequence ID" value="VDL83260.1"/>
    <property type="molecule type" value="Genomic_DNA"/>
</dbReference>
<dbReference type="InterPro" id="IPR038718">
    <property type="entry name" value="SNF2-like_sf"/>
</dbReference>
<protein>
    <submittedName>
        <fullName evidence="7">Helicase ATP-binding domain-containing protein</fullName>
    </submittedName>
</protein>
<accession>A0A0N4YQK2</accession>
<dbReference type="GO" id="GO:0017025">
    <property type="term" value="F:TBP-class protein binding"/>
    <property type="evidence" value="ECO:0007669"/>
    <property type="project" value="InterPro"/>
</dbReference>
<dbReference type="Pfam" id="PF00176">
    <property type="entry name" value="SNF2-rel_dom"/>
    <property type="match status" value="1"/>
</dbReference>
<evidence type="ECO:0000313" key="5">
    <source>
        <dbReference type="EMBL" id="VDL83260.1"/>
    </source>
</evidence>
<dbReference type="PROSITE" id="PS51192">
    <property type="entry name" value="HELICASE_ATP_BIND_1"/>
    <property type="match status" value="1"/>
</dbReference>
<feature type="domain" description="Helicase C-terminal" evidence="4">
    <location>
        <begin position="157"/>
        <end position="311"/>
    </location>
</feature>
<proteinExistence type="predicted"/>
<evidence type="ECO:0000313" key="6">
    <source>
        <dbReference type="Proteomes" id="UP000271162"/>
    </source>
</evidence>
<keyword evidence="6" id="KW-1185">Reference proteome</keyword>
<dbReference type="GO" id="GO:0005524">
    <property type="term" value="F:ATP binding"/>
    <property type="evidence" value="ECO:0007669"/>
    <property type="project" value="InterPro"/>
</dbReference>
<dbReference type="OMA" id="XRTNELL"/>
<dbReference type="Pfam" id="PF00271">
    <property type="entry name" value="Helicase_C"/>
    <property type="match status" value="1"/>
</dbReference>
<reference evidence="7" key="1">
    <citation type="submission" date="2017-02" db="UniProtKB">
        <authorList>
            <consortium name="WormBaseParasite"/>
        </authorList>
    </citation>
    <scope>IDENTIFICATION</scope>
</reference>
<reference evidence="5 6" key="2">
    <citation type="submission" date="2018-11" db="EMBL/GenBank/DDBJ databases">
        <authorList>
            <consortium name="Pathogen Informatics"/>
        </authorList>
    </citation>
    <scope>NUCLEOTIDE SEQUENCE [LARGE SCALE GENOMIC DNA]</scope>
</reference>
<dbReference type="AlphaFoldDB" id="A0A0N4YQK2"/>
<dbReference type="InterPro" id="IPR049730">
    <property type="entry name" value="SNF2/RAD54-like_C"/>
</dbReference>
<dbReference type="SUPFAM" id="SSF52540">
    <property type="entry name" value="P-loop containing nucleoside triphosphate hydrolases"/>
    <property type="match status" value="2"/>
</dbReference>
<dbReference type="InterPro" id="IPR027417">
    <property type="entry name" value="P-loop_NTPase"/>
</dbReference>
<dbReference type="GO" id="GO:0016887">
    <property type="term" value="F:ATP hydrolysis activity"/>
    <property type="evidence" value="ECO:0007669"/>
    <property type="project" value="InterPro"/>
</dbReference>
<dbReference type="Proteomes" id="UP000271162">
    <property type="component" value="Unassembled WGS sequence"/>
</dbReference>
<dbReference type="PROSITE" id="PS51194">
    <property type="entry name" value="HELICASE_CTER"/>
    <property type="match status" value="1"/>
</dbReference>
<feature type="region of interest" description="Disordered" evidence="2">
    <location>
        <begin position="327"/>
        <end position="352"/>
    </location>
</feature>
<dbReference type="SMART" id="SM00490">
    <property type="entry name" value="HELICc"/>
    <property type="match status" value="1"/>
</dbReference>
<dbReference type="WBParaSite" id="NBR_0001952401-mRNA-1">
    <property type="protein sequence ID" value="NBR_0001952401-mRNA-1"/>
    <property type="gene ID" value="NBR_0001952401"/>
</dbReference>
<evidence type="ECO:0000256" key="2">
    <source>
        <dbReference type="SAM" id="MobiDB-lite"/>
    </source>
</evidence>
<dbReference type="Gene3D" id="3.40.50.10810">
    <property type="entry name" value="Tandem AAA-ATPase domain"/>
    <property type="match status" value="1"/>
</dbReference>
<dbReference type="STRING" id="27835.A0A0N4YQK2"/>
<dbReference type="Gene3D" id="1.20.120.850">
    <property type="entry name" value="SWI2/SNF2 ATPases, N-terminal domain"/>
    <property type="match status" value="1"/>
</dbReference>
<dbReference type="Gene3D" id="3.40.50.300">
    <property type="entry name" value="P-loop containing nucleotide triphosphate hydrolases"/>
    <property type="match status" value="1"/>
</dbReference>
<gene>
    <name evidence="5" type="ORF">NBR_LOCUS19526</name>
</gene>
<evidence type="ECO:0000259" key="4">
    <source>
        <dbReference type="PROSITE" id="PS51194"/>
    </source>
</evidence>
<keyword evidence="1" id="KW-0378">Hydrolase</keyword>
<feature type="domain" description="Helicase ATP-binding" evidence="3">
    <location>
        <begin position="1"/>
        <end position="94"/>
    </location>
</feature>
<dbReference type="CDD" id="cd18793">
    <property type="entry name" value="SF2_C_SNF"/>
    <property type="match status" value="1"/>
</dbReference>
<name>A0A0N4YQK2_NIPBR</name>
<dbReference type="InterPro" id="IPR044972">
    <property type="entry name" value="Mot1"/>
</dbReference>
<organism evidence="7">
    <name type="scientific">Nippostrongylus brasiliensis</name>
    <name type="common">Rat hookworm</name>
    <dbReference type="NCBI Taxonomy" id="27835"/>
    <lineage>
        <taxon>Eukaryota</taxon>
        <taxon>Metazoa</taxon>
        <taxon>Ecdysozoa</taxon>
        <taxon>Nematoda</taxon>
        <taxon>Chromadorea</taxon>
        <taxon>Rhabditida</taxon>
        <taxon>Rhabditina</taxon>
        <taxon>Rhabditomorpha</taxon>
        <taxon>Strongyloidea</taxon>
        <taxon>Heligmosomidae</taxon>
        <taxon>Nippostrongylus</taxon>
    </lineage>
</organism>
<dbReference type="InterPro" id="IPR014001">
    <property type="entry name" value="Helicase_ATP-bd"/>
</dbReference>
<evidence type="ECO:0000256" key="1">
    <source>
        <dbReference type="ARBA" id="ARBA00022801"/>
    </source>
</evidence>
<dbReference type="GO" id="GO:0003677">
    <property type="term" value="F:DNA binding"/>
    <property type="evidence" value="ECO:0007669"/>
    <property type="project" value="InterPro"/>
</dbReference>
<sequence length="380" mass="43207">MGLGKTLQTLCALALSVDNEMNSVVSLLSRLLVELRVAWNYVVLDEGHIMRNPKTVIWRAANELNSTSRLILSGTPVQNSPADLWALFTWLMPGYLGDERHFRAQFLRKILKCRSHKANEKDIQDGSEAIAQLHRLILPFIMRRLKSEVLRELPDKNVQDYKCQLSEEQRTIYKFIVDRCTTNRLQLSTKRGISPLHALMALRQLVDHPVLIHDVLSKLGAPEDIMKLIGGVGLNLTGADVVIFLDHDWNPMKDLQAIDRAHRIGQTRKVNVYRLITQGTVEDKVMSLHKFKQDTADALIGADNRSLQTMATDELMSMFVLDGEQPLKENGAPEAKRKRKAPSSESSAVNSDERWNLAELWDESQYEQQFDVSQFIKEAV</sequence>
<dbReference type="PANTHER" id="PTHR36498:SF1">
    <property type="entry name" value="TATA-BINDING PROTEIN-ASSOCIATED FACTOR 172"/>
    <property type="match status" value="1"/>
</dbReference>